<dbReference type="EMBL" id="VRTY01000074">
    <property type="protein sequence ID" value="TXK36663.1"/>
    <property type="molecule type" value="Genomic_DNA"/>
</dbReference>
<evidence type="ECO:0000313" key="2">
    <source>
        <dbReference type="Proteomes" id="UP000321926"/>
    </source>
</evidence>
<keyword evidence="2" id="KW-1185">Reference proteome</keyword>
<protein>
    <submittedName>
        <fullName evidence="1">Carboxypeptidase regulatory-like domain-containing protein</fullName>
    </submittedName>
</protein>
<dbReference type="Proteomes" id="UP000321926">
    <property type="component" value="Unassembled WGS sequence"/>
</dbReference>
<dbReference type="PROSITE" id="PS51257">
    <property type="entry name" value="PROKAR_LIPOPROTEIN"/>
    <property type="match status" value="1"/>
</dbReference>
<comment type="caution">
    <text evidence="1">The sequence shown here is derived from an EMBL/GenBank/DDBJ whole genome shotgun (WGS) entry which is preliminary data.</text>
</comment>
<sequence>MKWACGLSILFLLTLVFSSCERRDIDVFTLEGYLTDEVSGKPVPGVHIRIDGLKSPSGMGIITDGKRKTAGQAVTDNTGYFKAKLKVFKAAEQLELFINNNYKEGYAFTKHHISLSGLDRSSKNRVELTLNPTALLKVKFRNANPVSDEDTFRFAYYGSGTGKTSIQGRENCGTVEESEHFTWTGKDVCGIYILEAVAGYETTVYWSVTKNNETKQYHAKVFVERDVLNEFSINY</sequence>
<evidence type="ECO:0000313" key="1">
    <source>
        <dbReference type="EMBL" id="TXK36663.1"/>
    </source>
</evidence>
<reference evidence="1 2" key="1">
    <citation type="submission" date="2019-08" db="EMBL/GenBank/DDBJ databases">
        <authorList>
            <person name="Shi S."/>
        </authorList>
    </citation>
    <scope>NUCLEOTIDE SEQUENCE [LARGE SCALE GENOMIC DNA]</scope>
    <source>
        <strain evidence="1 2">GY10130</strain>
    </source>
</reference>
<gene>
    <name evidence="1" type="ORF">FVR03_17160</name>
</gene>
<keyword evidence="1" id="KW-0121">Carboxypeptidase</keyword>
<dbReference type="RefSeq" id="WP_147922994.1">
    <property type="nucleotide sequence ID" value="NZ_VRTY01000074.1"/>
</dbReference>
<keyword evidence="1" id="KW-0645">Protease</keyword>
<dbReference type="GO" id="GO:0004180">
    <property type="term" value="F:carboxypeptidase activity"/>
    <property type="evidence" value="ECO:0007669"/>
    <property type="project" value="UniProtKB-KW"/>
</dbReference>
<accession>A0A5C8JI45</accession>
<organism evidence="1 2">
    <name type="scientific">Pontibacter qinzhouensis</name>
    <dbReference type="NCBI Taxonomy" id="2603253"/>
    <lineage>
        <taxon>Bacteria</taxon>
        <taxon>Pseudomonadati</taxon>
        <taxon>Bacteroidota</taxon>
        <taxon>Cytophagia</taxon>
        <taxon>Cytophagales</taxon>
        <taxon>Hymenobacteraceae</taxon>
        <taxon>Pontibacter</taxon>
    </lineage>
</organism>
<name>A0A5C8JI45_9BACT</name>
<keyword evidence="1" id="KW-0378">Hydrolase</keyword>
<dbReference type="AlphaFoldDB" id="A0A5C8JI45"/>
<dbReference type="OrthoDB" id="982809at2"/>
<proteinExistence type="predicted"/>